<comment type="caution">
    <text evidence="2">The sequence shown here is derived from an EMBL/GenBank/DDBJ whole genome shotgun (WGS) entry which is preliminary data.</text>
</comment>
<evidence type="ECO:0008006" key="4">
    <source>
        <dbReference type="Google" id="ProtNLM"/>
    </source>
</evidence>
<feature type="signal peptide" evidence="1">
    <location>
        <begin position="1"/>
        <end position="24"/>
    </location>
</feature>
<reference evidence="2" key="1">
    <citation type="submission" date="2018-01" db="EMBL/GenBank/DDBJ databases">
        <title>Genomic characterization of Leptospira inadai serogroup Lyme isolated from captured rat in Brazil and comparative analysis with human reference strain.</title>
        <authorList>
            <person name="Moreno L.Z."/>
            <person name="Loureiro A.P."/>
            <person name="Miraglia F."/>
            <person name="Kremer F.S."/>
            <person name="Eslabao M.R."/>
            <person name="Dellagostin O.A."/>
            <person name="Lilenbaum W."/>
            <person name="Moreno A.M."/>
        </authorList>
    </citation>
    <scope>NUCLEOTIDE SEQUENCE [LARGE SCALE GENOMIC DNA]</scope>
    <source>
        <strain evidence="2">M34/99</strain>
    </source>
</reference>
<accession>A0ABX4YJJ0</accession>
<keyword evidence="3" id="KW-1185">Reference proteome</keyword>
<feature type="chain" id="PRO_5047309116" description="Outer membrane protein beta-barrel domain protein" evidence="1">
    <location>
        <begin position="25"/>
        <end position="187"/>
    </location>
</feature>
<evidence type="ECO:0000256" key="1">
    <source>
        <dbReference type="SAM" id="SignalP"/>
    </source>
</evidence>
<dbReference type="EMBL" id="MCRM02000007">
    <property type="protein sequence ID" value="PNV75442.1"/>
    <property type="molecule type" value="Genomic_DNA"/>
</dbReference>
<proteinExistence type="predicted"/>
<protein>
    <recommendedName>
        <fullName evidence="4">Outer membrane protein beta-barrel domain protein</fullName>
    </recommendedName>
</protein>
<keyword evidence="1" id="KW-0732">Signal</keyword>
<name>A0ABX4YJJ0_9LEPT</name>
<dbReference type="Proteomes" id="UP000094669">
    <property type="component" value="Unassembled WGS sequence"/>
</dbReference>
<sequence>MKKIILIKCLGLSFLLLNLASVEAQESTKKKNAIYAGISLIDPIGAGSISYERFLVEKLSIGVSLNETVKDREVTDNEGSGCSFQFASCTYNNQSRKTGGLVFLRFFPMNGSFFLNVAAGKQPHLKQEVHLGQDINVNAAFPTPASAFSAIDIIYRRTNVSYGIFSLGWRWLFGESLFLQAEGGVLK</sequence>
<evidence type="ECO:0000313" key="3">
    <source>
        <dbReference type="Proteomes" id="UP000094669"/>
    </source>
</evidence>
<dbReference type="RefSeq" id="WP_010416699.1">
    <property type="nucleotide sequence ID" value="NZ_MCRM02000007.1"/>
</dbReference>
<gene>
    <name evidence="2" type="ORF">BES34_009365</name>
</gene>
<evidence type="ECO:0000313" key="2">
    <source>
        <dbReference type="EMBL" id="PNV75442.1"/>
    </source>
</evidence>
<organism evidence="2 3">
    <name type="scientific">Leptospira inadai serovar Lyme</name>
    <dbReference type="NCBI Taxonomy" id="293084"/>
    <lineage>
        <taxon>Bacteria</taxon>
        <taxon>Pseudomonadati</taxon>
        <taxon>Spirochaetota</taxon>
        <taxon>Spirochaetia</taxon>
        <taxon>Leptospirales</taxon>
        <taxon>Leptospiraceae</taxon>
        <taxon>Leptospira</taxon>
    </lineage>
</organism>